<protein>
    <submittedName>
        <fullName evidence="1">Uncharacterized protein</fullName>
    </submittedName>
</protein>
<keyword evidence="2" id="KW-1185">Reference proteome</keyword>
<dbReference type="PANTHER" id="PTHR46888">
    <property type="entry name" value="ZINC KNUCKLE DOMAINCONTAINING PROTEIN-RELATED"/>
    <property type="match status" value="1"/>
</dbReference>
<organism evidence="1 2">
    <name type="scientific">Aldrovandia affinis</name>
    <dbReference type="NCBI Taxonomy" id="143900"/>
    <lineage>
        <taxon>Eukaryota</taxon>
        <taxon>Metazoa</taxon>
        <taxon>Chordata</taxon>
        <taxon>Craniata</taxon>
        <taxon>Vertebrata</taxon>
        <taxon>Euteleostomi</taxon>
        <taxon>Actinopterygii</taxon>
        <taxon>Neopterygii</taxon>
        <taxon>Teleostei</taxon>
        <taxon>Notacanthiformes</taxon>
        <taxon>Halosauridae</taxon>
        <taxon>Aldrovandia</taxon>
    </lineage>
</organism>
<dbReference type="Proteomes" id="UP001221898">
    <property type="component" value="Unassembled WGS sequence"/>
</dbReference>
<sequence length="178" mass="20259">MEPLIKQLKKGHAAQLEHNQALMEEQRQQTTLLRMEVARLSATANPRQPNPSAFIVKMTAEDDVETYLNTFERTATRERWAPGQWAGLIAPFLSGAAQHTYQDLDEVQAADYPVLKRGIMRRAGHSLIGQAQKFHNWTFDATLRPRAQMHDLIRLTKSWMTDNESMSDCTNAQGTICH</sequence>
<proteinExistence type="predicted"/>
<dbReference type="AlphaFoldDB" id="A0AAD7WWD0"/>
<gene>
    <name evidence="1" type="ORF">AAFF_G00142830</name>
</gene>
<accession>A0AAD7WWD0</accession>
<name>A0AAD7WWD0_9TELE</name>
<reference evidence="1" key="1">
    <citation type="journal article" date="2023" name="Science">
        <title>Genome structures resolve the early diversification of teleost fishes.</title>
        <authorList>
            <person name="Parey E."/>
            <person name="Louis A."/>
            <person name="Montfort J."/>
            <person name="Bouchez O."/>
            <person name="Roques C."/>
            <person name="Iampietro C."/>
            <person name="Lluch J."/>
            <person name="Castinel A."/>
            <person name="Donnadieu C."/>
            <person name="Desvignes T."/>
            <person name="Floi Bucao C."/>
            <person name="Jouanno E."/>
            <person name="Wen M."/>
            <person name="Mejri S."/>
            <person name="Dirks R."/>
            <person name="Jansen H."/>
            <person name="Henkel C."/>
            <person name="Chen W.J."/>
            <person name="Zahm M."/>
            <person name="Cabau C."/>
            <person name="Klopp C."/>
            <person name="Thompson A.W."/>
            <person name="Robinson-Rechavi M."/>
            <person name="Braasch I."/>
            <person name="Lecointre G."/>
            <person name="Bobe J."/>
            <person name="Postlethwait J.H."/>
            <person name="Berthelot C."/>
            <person name="Roest Crollius H."/>
            <person name="Guiguen Y."/>
        </authorList>
    </citation>
    <scope>NUCLEOTIDE SEQUENCE</scope>
    <source>
        <strain evidence="1">NC1722</strain>
    </source>
</reference>
<dbReference type="PANTHER" id="PTHR46888:SF15">
    <property type="entry name" value="ZINC FINGER AND SCAN DOMAIN-CONTAINING PROTEIN 12-LIKE"/>
    <property type="match status" value="1"/>
</dbReference>
<comment type="caution">
    <text evidence="1">The sequence shown here is derived from an EMBL/GenBank/DDBJ whole genome shotgun (WGS) entry which is preliminary data.</text>
</comment>
<evidence type="ECO:0000313" key="2">
    <source>
        <dbReference type="Proteomes" id="UP001221898"/>
    </source>
</evidence>
<dbReference type="EMBL" id="JAINUG010000020">
    <property type="protein sequence ID" value="KAJ8412016.1"/>
    <property type="molecule type" value="Genomic_DNA"/>
</dbReference>
<evidence type="ECO:0000313" key="1">
    <source>
        <dbReference type="EMBL" id="KAJ8412016.1"/>
    </source>
</evidence>